<keyword evidence="7" id="KW-0479">Metal-binding</keyword>
<feature type="transmembrane region" description="Helical" evidence="8">
    <location>
        <begin position="384"/>
        <end position="401"/>
    </location>
</feature>
<evidence type="ECO:0008006" key="11">
    <source>
        <dbReference type="Google" id="ProtNLM"/>
    </source>
</evidence>
<feature type="transmembrane region" description="Helical" evidence="8">
    <location>
        <begin position="119"/>
        <end position="137"/>
    </location>
</feature>
<evidence type="ECO:0000313" key="10">
    <source>
        <dbReference type="Proteomes" id="UP000556026"/>
    </source>
</evidence>
<dbReference type="GO" id="GO:0016780">
    <property type="term" value="F:phosphotransferase activity, for other substituted phosphate groups"/>
    <property type="evidence" value="ECO:0007669"/>
    <property type="project" value="InterPro"/>
</dbReference>
<feature type="transmembrane region" description="Helical" evidence="8">
    <location>
        <begin position="241"/>
        <end position="263"/>
    </location>
</feature>
<evidence type="ECO:0000256" key="1">
    <source>
        <dbReference type="ARBA" id="ARBA00004651"/>
    </source>
</evidence>
<keyword evidence="5 8" id="KW-1133">Transmembrane helix</keyword>
<keyword evidence="7" id="KW-0460">Magnesium</keyword>
<feature type="transmembrane region" description="Helical" evidence="8">
    <location>
        <begin position="143"/>
        <end position="161"/>
    </location>
</feature>
<dbReference type="Pfam" id="PF00953">
    <property type="entry name" value="Glycos_transf_4"/>
    <property type="match status" value="1"/>
</dbReference>
<dbReference type="Proteomes" id="UP000556026">
    <property type="component" value="Unassembled WGS sequence"/>
</dbReference>
<feature type="transmembrane region" description="Helical" evidence="8">
    <location>
        <begin position="275"/>
        <end position="295"/>
    </location>
</feature>
<keyword evidence="10" id="KW-1185">Reference proteome</keyword>
<name>A0A6V8MJZ0_9BACT</name>
<dbReference type="CDD" id="cd06853">
    <property type="entry name" value="GT_WecA_like"/>
    <property type="match status" value="1"/>
</dbReference>
<feature type="binding site" evidence="7">
    <location>
        <position position="112"/>
    </location>
    <ligand>
        <name>Mg(2+)</name>
        <dbReference type="ChEBI" id="CHEBI:18420"/>
    </ligand>
</feature>
<proteinExistence type="predicted"/>
<accession>A0A6V8MJZ0</accession>
<evidence type="ECO:0000256" key="4">
    <source>
        <dbReference type="ARBA" id="ARBA00022692"/>
    </source>
</evidence>
<feature type="transmembrane region" description="Helical" evidence="8">
    <location>
        <begin position="468"/>
        <end position="488"/>
    </location>
</feature>
<sequence length="513" mass="56252">MHTGAIPRLGGIAIFFALLLGVILFTNIDRTMRGFLAGGVVVFLTGLTDDLEQIAPRMKFLGELMAALVVTLVGDIHITSIGDLFGQGEILLGYLSIPFTVFAIVGVINAINLLDGLDGLAGGVTAIAAAAFGLLAYLAGDEMMVGVSAAVLGAVVGFLKFNSYPARIFMGDGGSLFLGYCLAMLSVHLVQHTYATGQGSELTPLIILAVPVFDTVFVMGKRLVNGKRIFSPDRSHIHHRFMDLGLGHKTTVILVYGLSYFLATYAVMFRQLPDHLQLVNLVLLLVFFCLSNWALARLLEGKEHRFLRDDHALLSAYSYRWMVRYSHYFLTGVKYLILLVLSLPLFLINGPVNIANASVAWLLIVATLVLFLQTADLGNRFLQIIIYFNGAFLIYVVENSGRELDFMGLPVSYLSNYLFGLVLLGVVILLMLRKKTRLLMDSPLEYFVLFIAVTIPLLPDSVTRPVHLLSVAGKSMILFLGLKMVVLLEARRNRKIIAATMLSLLSLAAKSFL</sequence>
<dbReference type="InterPro" id="IPR000715">
    <property type="entry name" value="Glycosyl_transferase_4"/>
</dbReference>
<dbReference type="PANTHER" id="PTHR22926:SF3">
    <property type="entry name" value="UNDECAPRENYL-PHOSPHATE ALPHA-N-ACETYLGLUCOSAMINYL 1-PHOSPHATE TRANSFERASE"/>
    <property type="match status" value="1"/>
</dbReference>
<keyword evidence="2" id="KW-1003">Cell membrane</keyword>
<evidence type="ECO:0000256" key="7">
    <source>
        <dbReference type="PIRSR" id="PIRSR600715-1"/>
    </source>
</evidence>
<feature type="transmembrane region" description="Helical" evidence="8">
    <location>
        <begin position="413"/>
        <end position="432"/>
    </location>
</feature>
<comment type="caution">
    <text evidence="9">The sequence shown here is derived from an EMBL/GenBank/DDBJ whole genome shotgun (WGS) entry which is preliminary data.</text>
</comment>
<feature type="transmembrane region" description="Helical" evidence="8">
    <location>
        <begin position="444"/>
        <end position="462"/>
    </location>
</feature>
<comment type="cofactor">
    <cofactor evidence="7">
        <name>Mg(2+)</name>
        <dbReference type="ChEBI" id="CHEBI:18420"/>
    </cofactor>
</comment>
<evidence type="ECO:0000256" key="5">
    <source>
        <dbReference type="ARBA" id="ARBA00022989"/>
    </source>
</evidence>
<feature type="transmembrane region" description="Helical" evidence="8">
    <location>
        <begin position="173"/>
        <end position="190"/>
    </location>
</feature>
<feature type="transmembrane region" description="Helical" evidence="8">
    <location>
        <begin position="60"/>
        <end position="78"/>
    </location>
</feature>
<keyword evidence="3" id="KW-0808">Transferase</keyword>
<dbReference type="GO" id="GO:0009103">
    <property type="term" value="P:lipopolysaccharide biosynthetic process"/>
    <property type="evidence" value="ECO:0007669"/>
    <property type="project" value="TreeGrafter"/>
</dbReference>
<gene>
    <name evidence="9" type="ORF">GMST_26350</name>
</gene>
<dbReference type="GO" id="GO:0071555">
    <property type="term" value="P:cell wall organization"/>
    <property type="evidence" value="ECO:0007669"/>
    <property type="project" value="TreeGrafter"/>
</dbReference>
<feature type="transmembrane region" description="Helical" evidence="8">
    <location>
        <begin position="354"/>
        <end position="372"/>
    </location>
</feature>
<comment type="subcellular location">
    <subcellularLocation>
        <location evidence="1">Cell membrane</location>
        <topology evidence="1">Multi-pass membrane protein</topology>
    </subcellularLocation>
</comment>
<keyword evidence="6 8" id="KW-0472">Membrane</keyword>
<dbReference type="PANTHER" id="PTHR22926">
    <property type="entry name" value="PHOSPHO-N-ACETYLMURAMOYL-PENTAPEPTIDE-TRANSFERASE"/>
    <property type="match status" value="1"/>
</dbReference>
<dbReference type="GO" id="GO:0005886">
    <property type="term" value="C:plasma membrane"/>
    <property type="evidence" value="ECO:0007669"/>
    <property type="project" value="UniProtKB-SubCell"/>
</dbReference>
<organism evidence="9 10">
    <name type="scientific">Geomonas silvestris</name>
    <dbReference type="NCBI Taxonomy" id="2740184"/>
    <lineage>
        <taxon>Bacteria</taxon>
        <taxon>Pseudomonadati</taxon>
        <taxon>Thermodesulfobacteriota</taxon>
        <taxon>Desulfuromonadia</taxon>
        <taxon>Geobacterales</taxon>
        <taxon>Geobacteraceae</taxon>
        <taxon>Geomonas</taxon>
    </lineage>
</organism>
<evidence type="ECO:0000256" key="8">
    <source>
        <dbReference type="SAM" id="Phobius"/>
    </source>
</evidence>
<evidence type="ECO:0000256" key="6">
    <source>
        <dbReference type="ARBA" id="ARBA00023136"/>
    </source>
</evidence>
<feature type="transmembrane region" description="Helical" evidence="8">
    <location>
        <begin position="9"/>
        <end position="26"/>
    </location>
</feature>
<feature type="transmembrane region" description="Helical" evidence="8">
    <location>
        <begin position="328"/>
        <end position="348"/>
    </location>
</feature>
<feature type="binding site" evidence="7">
    <location>
        <position position="172"/>
    </location>
    <ligand>
        <name>Mg(2+)</name>
        <dbReference type="ChEBI" id="CHEBI:18420"/>
    </ligand>
</feature>
<evidence type="ECO:0000313" key="9">
    <source>
        <dbReference type="EMBL" id="GFO60310.1"/>
    </source>
</evidence>
<dbReference type="GO" id="GO:0044038">
    <property type="term" value="P:cell wall macromolecule biosynthetic process"/>
    <property type="evidence" value="ECO:0007669"/>
    <property type="project" value="TreeGrafter"/>
</dbReference>
<dbReference type="GO" id="GO:0046872">
    <property type="term" value="F:metal ion binding"/>
    <property type="evidence" value="ECO:0007669"/>
    <property type="project" value="UniProtKB-KW"/>
</dbReference>
<protein>
    <recommendedName>
        <fullName evidence="11">Undecaprenyl-phosphate alpha-N-acetylglucosaminyl 1-phosphate transferase</fullName>
    </recommendedName>
</protein>
<evidence type="ECO:0000256" key="2">
    <source>
        <dbReference type="ARBA" id="ARBA00022475"/>
    </source>
</evidence>
<keyword evidence="4 8" id="KW-0812">Transmembrane</keyword>
<evidence type="ECO:0000256" key="3">
    <source>
        <dbReference type="ARBA" id="ARBA00022679"/>
    </source>
</evidence>
<feature type="transmembrane region" description="Helical" evidence="8">
    <location>
        <begin position="202"/>
        <end position="220"/>
    </location>
</feature>
<dbReference type="EMBL" id="BLXX01000008">
    <property type="protein sequence ID" value="GFO60310.1"/>
    <property type="molecule type" value="Genomic_DNA"/>
</dbReference>
<reference evidence="10" key="1">
    <citation type="submission" date="2020-06" db="EMBL/GenBank/DDBJ databases">
        <title>Draft genomic sequence of Geomonas sp. Red330.</title>
        <authorList>
            <person name="Itoh H."/>
            <person name="Zhenxing X."/>
            <person name="Ushijima N."/>
            <person name="Masuda Y."/>
            <person name="Shiratori Y."/>
            <person name="Senoo K."/>
        </authorList>
    </citation>
    <scope>NUCLEOTIDE SEQUENCE [LARGE SCALE GENOMIC DNA]</scope>
    <source>
        <strain evidence="10">Red330</strain>
    </source>
</reference>
<dbReference type="AlphaFoldDB" id="A0A6V8MJZ0"/>
<feature type="transmembrane region" description="Helical" evidence="8">
    <location>
        <begin position="90"/>
        <end position="112"/>
    </location>
</feature>